<sequence>MARQLLDLPFDVVLRLWSYMNNSTQVAFVCTCKALYETHVLAIPFKRFQQHVSKGPVLLALAPQRMLVRRLVKYMDFPKPKEDDGRCTNDLCDDDSEALMVVGSSKQKRSVREDWVIVEPRPEKPYTLEQPFVVSRVAYTSDKSDILLHVVFPDYRINDHTVEVVATRSHIGFSLDFEQAFRRRYYLDRSSKKKRRLEEHGPFSYKAILASTGYTFQRLNNARIWRTWYMAGCGECGGDRTICPGCGGLSRRWPEAFTSCTFDLPCPLCVGYDAAIEGVYYVRANDQRSIDEQLNIACVNRKTWTKKGWEMHLKRKEESKQAKQAKQHVVEGLVDDPCRTA</sequence>
<evidence type="ECO:0000313" key="2">
    <source>
        <dbReference type="Proteomes" id="UP000077266"/>
    </source>
</evidence>
<dbReference type="EMBL" id="KV426142">
    <property type="protein sequence ID" value="KZV86869.1"/>
    <property type="molecule type" value="Genomic_DNA"/>
</dbReference>
<evidence type="ECO:0008006" key="3">
    <source>
        <dbReference type="Google" id="ProtNLM"/>
    </source>
</evidence>
<evidence type="ECO:0000313" key="1">
    <source>
        <dbReference type="EMBL" id="KZV86869.1"/>
    </source>
</evidence>
<accession>A0A165ZYJ7</accession>
<proteinExistence type="predicted"/>
<reference evidence="1 2" key="1">
    <citation type="journal article" date="2016" name="Mol. Biol. Evol.">
        <title>Comparative Genomics of Early-Diverging Mushroom-Forming Fungi Provides Insights into the Origins of Lignocellulose Decay Capabilities.</title>
        <authorList>
            <person name="Nagy L.G."/>
            <person name="Riley R."/>
            <person name="Tritt A."/>
            <person name="Adam C."/>
            <person name="Daum C."/>
            <person name="Floudas D."/>
            <person name="Sun H."/>
            <person name="Yadav J.S."/>
            <person name="Pangilinan J."/>
            <person name="Larsson K.H."/>
            <person name="Matsuura K."/>
            <person name="Barry K."/>
            <person name="Labutti K."/>
            <person name="Kuo R."/>
            <person name="Ohm R.A."/>
            <person name="Bhattacharya S.S."/>
            <person name="Shirouzu T."/>
            <person name="Yoshinaga Y."/>
            <person name="Martin F.M."/>
            <person name="Grigoriev I.V."/>
            <person name="Hibbett D.S."/>
        </authorList>
    </citation>
    <scope>NUCLEOTIDE SEQUENCE [LARGE SCALE GENOMIC DNA]</scope>
    <source>
        <strain evidence="1 2">HHB12029</strain>
    </source>
</reference>
<name>A0A165ZYJ7_EXIGL</name>
<dbReference type="Proteomes" id="UP000077266">
    <property type="component" value="Unassembled WGS sequence"/>
</dbReference>
<dbReference type="InParanoid" id="A0A165ZYJ7"/>
<dbReference type="STRING" id="1314781.A0A165ZYJ7"/>
<keyword evidence="2" id="KW-1185">Reference proteome</keyword>
<organism evidence="1 2">
    <name type="scientific">Exidia glandulosa HHB12029</name>
    <dbReference type="NCBI Taxonomy" id="1314781"/>
    <lineage>
        <taxon>Eukaryota</taxon>
        <taxon>Fungi</taxon>
        <taxon>Dikarya</taxon>
        <taxon>Basidiomycota</taxon>
        <taxon>Agaricomycotina</taxon>
        <taxon>Agaricomycetes</taxon>
        <taxon>Auriculariales</taxon>
        <taxon>Exidiaceae</taxon>
        <taxon>Exidia</taxon>
    </lineage>
</organism>
<dbReference type="AlphaFoldDB" id="A0A165ZYJ7"/>
<protein>
    <recommendedName>
        <fullName evidence="3">F-box domain-containing protein</fullName>
    </recommendedName>
</protein>
<gene>
    <name evidence="1" type="ORF">EXIGLDRAFT_752577</name>
</gene>
<dbReference type="OrthoDB" id="3020545at2759"/>